<feature type="transmembrane region" description="Helical" evidence="10">
    <location>
        <begin position="31"/>
        <end position="51"/>
    </location>
</feature>
<evidence type="ECO:0000256" key="6">
    <source>
        <dbReference type="ARBA" id="ARBA00022824"/>
    </source>
</evidence>
<dbReference type="PROSITE" id="PS50222">
    <property type="entry name" value="EF_HAND_2"/>
    <property type="match status" value="4"/>
</dbReference>
<evidence type="ECO:0000256" key="1">
    <source>
        <dbReference type="ARBA" id="ARBA00004477"/>
    </source>
</evidence>
<feature type="transmembrane region" description="Helical" evidence="10">
    <location>
        <begin position="72"/>
        <end position="91"/>
    </location>
</feature>
<dbReference type="GO" id="GO:0006506">
    <property type="term" value="P:GPI anchor biosynthetic process"/>
    <property type="evidence" value="ECO:0007669"/>
    <property type="project" value="UniProtKB-UniPathway"/>
</dbReference>
<feature type="transmembrane region" description="Helical" evidence="10">
    <location>
        <begin position="103"/>
        <end position="126"/>
    </location>
</feature>
<accession>A0A814DIF3</accession>
<evidence type="ECO:0000256" key="2">
    <source>
        <dbReference type="ARBA" id="ARBA00004687"/>
    </source>
</evidence>
<feature type="domain" description="EF-hand" evidence="11">
    <location>
        <begin position="248"/>
        <end position="278"/>
    </location>
</feature>
<dbReference type="Pfam" id="PF13499">
    <property type="entry name" value="EF-hand_7"/>
    <property type="match status" value="2"/>
</dbReference>
<dbReference type="SUPFAM" id="SSF47473">
    <property type="entry name" value="EF-hand"/>
    <property type="match status" value="1"/>
</dbReference>
<evidence type="ECO:0000313" key="12">
    <source>
        <dbReference type="EMBL" id="CAF0957537.1"/>
    </source>
</evidence>
<dbReference type="Gene3D" id="1.10.238.10">
    <property type="entry name" value="EF-hand"/>
    <property type="match status" value="2"/>
</dbReference>
<evidence type="ECO:0000256" key="7">
    <source>
        <dbReference type="ARBA" id="ARBA00022837"/>
    </source>
</evidence>
<dbReference type="Proteomes" id="UP000663828">
    <property type="component" value="Unassembled WGS sequence"/>
</dbReference>
<dbReference type="PROSITE" id="PS00018">
    <property type="entry name" value="EF_HAND_1"/>
    <property type="match status" value="4"/>
</dbReference>
<proteinExistence type="predicted"/>
<keyword evidence="14" id="KW-1185">Reference proteome</keyword>
<evidence type="ECO:0000313" key="13">
    <source>
        <dbReference type="EMBL" id="CAF1636495.1"/>
    </source>
</evidence>
<organism evidence="12 15">
    <name type="scientific">Adineta ricciae</name>
    <name type="common">Rotifer</name>
    <dbReference type="NCBI Taxonomy" id="249248"/>
    <lineage>
        <taxon>Eukaryota</taxon>
        <taxon>Metazoa</taxon>
        <taxon>Spiralia</taxon>
        <taxon>Gnathifera</taxon>
        <taxon>Rotifera</taxon>
        <taxon>Eurotatoria</taxon>
        <taxon>Bdelloidea</taxon>
        <taxon>Adinetida</taxon>
        <taxon>Adinetidae</taxon>
        <taxon>Adineta</taxon>
    </lineage>
</organism>
<dbReference type="PROSITE" id="PS00303">
    <property type="entry name" value="S100_CABP"/>
    <property type="match status" value="1"/>
</dbReference>
<keyword evidence="6" id="KW-0256">Endoplasmic reticulum</keyword>
<protein>
    <recommendedName>
        <fullName evidence="11">EF-hand domain-containing protein</fullName>
    </recommendedName>
</protein>
<evidence type="ECO:0000313" key="15">
    <source>
        <dbReference type="Proteomes" id="UP000663852"/>
    </source>
</evidence>
<dbReference type="SMART" id="SM00054">
    <property type="entry name" value="EFh"/>
    <property type="match status" value="4"/>
</dbReference>
<evidence type="ECO:0000313" key="14">
    <source>
        <dbReference type="Proteomes" id="UP000663828"/>
    </source>
</evidence>
<dbReference type="InterPro" id="IPR018247">
    <property type="entry name" value="EF_Hand_1_Ca_BS"/>
</dbReference>
<evidence type="ECO:0000256" key="8">
    <source>
        <dbReference type="ARBA" id="ARBA00022989"/>
    </source>
</evidence>
<keyword evidence="3" id="KW-0337">GPI-anchor biosynthesis</keyword>
<sequence length="278" mass="31862">MIPSIILCYLQLIGLAYVVIVLMGAPFLTDIVRTLVLSIYIVLIGFTPIVVRYQGKVNDIYQLLMAKSKNDFLMRNLAWGTMFGAWLGAIPIPLDWDRWWQRWPITCLVSSTMGAGLSVILSYVWLRRHTFDMAKLTASQEQELREAFDLFDSDHSGRISRMELKRVLQALNIKVSDNELQQLMVQMDSDNSGEIDYNEFKEVIGASFFRKYSKQELQAAFKKFDTDNSGYITSHELSHILSRMGRHISQNEVEAMVKSLDASGDGKISFEEFCKLFD</sequence>
<dbReference type="PANTHER" id="PTHR23050">
    <property type="entry name" value="CALCIUM BINDING PROTEIN"/>
    <property type="match status" value="1"/>
</dbReference>
<keyword evidence="4 10" id="KW-0812">Transmembrane</keyword>
<evidence type="ECO:0000256" key="3">
    <source>
        <dbReference type="ARBA" id="ARBA00022502"/>
    </source>
</evidence>
<dbReference type="Proteomes" id="UP000663852">
    <property type="component" value="Unassembled WGS sequence"/>
</dbReference>
<evidence type="ECO:0000259" key="11">
    <source>
        <dbReference type="PROSITE" id="PS50222"/>
    </source>
</evidence>
<dbReference type="OrthoDB" id="17366at2759"/>
<gene>
    <name evidence="12" type="ORF">EDS130_LOCUS12674</name>
    <name evidence="13" type="ORF">XAT740_LOCUS52568</name>
</gene>
<dbReference type="InterPro" id="IPR011992">
    <property type="entry name" value="EF-hand-dom_pair"/>
</dbReference>
<dbReference type="InterPro" id="IPR050145">
    <property type="entry name" value="Centrin_CML-like"/>
</dbReference>
<name>A0A814DIF3_ADIRI</name>
<dbReference type="AlphaFoldDB" id="A0A814DIF3"/>
<comment type="subcellular location">
    <subcellularLocation>
        <location evidence="1">Endoplasmic reticulum membrane</location>
        <topology evidence="1">Multi-pass membrane protein</topology>
    </subcellularLocation>
</comment>
<dbReference type="FunFam" id="1.10.238.10:FF:000003">
    <property type="entry name" value="Calmodulin A"/>
    <property type="match status" value="1"/>
</dbReference>
<feature type="domain" description="EF-hand" evidence="11">
    <location>
        <begin position="175"/>
        <end position="210"/>
    </location>
</feature>
<evidence type="ECO:0000256" key="5">
    <source>
        <dbReference type="ARBA" id="ARBA00022737"/>
    </source>
</evidence>
<dbReference type="GO" id="GO:0005509">
    <property type="term" value="F:calcium ion binding"/>
    <property type="evidence" value="ECO:0007669"/>
    <property type="project" value="InterPro"/>
</dbReference>
<dbReference type="InterPro" id="IPR009580">
    <property type="entry name" value="GPI_biosynthesis_protein_Pig-F"/>
</dbReference>
<feature type="domain" description="EF-hand" evidence="11">
    <location>
        <begin position="212"/>
        <end position="247"/>
    </location>
</feature>
<comment type="pathway">
    <text evidence="2">Glycolipid biosynthesis; glycosylphosphatidylinositol-anchor biosynthesis.</text>
</comment>
<dbReference type="EMBL" id="CAJNOJ010000048">
    <property type="protein sequence ID" value="CAF0957537.1"/>
    <property type="molecule type" value="Genomic_DNA"/>
</dbReference>
<evidence type="ECO:0000256" key="10">
    <source>
        <dbReference type="SAM" id="Phobius"/>
    </source>
</evidence>
<dbReference type="EMBL" id="CAJNOR010008704">
    <property type="protein sequence ID" value="CAF1636495.1"/>
    <property type="molecule type" value="Genomic_DNA"/>
</dbReference>
<dbReference type="GO" id="GO:0005789">
    <property type="term" value="C:endoplasmic reticulum membrane"/>
    <property type="evidence" value="ECO:0007669"/>
    <property type="project" value="UniProtKB-SubCell"/>
</dbReference>
<keyword evidence="5" id="KW-0677">Repeat</keyword>
<dbReference type="InterPro" id="IPR002048">
    <property type="entry name" value="EF_hand_dom"/>
</dbReference>
<evidence type="ECO:0000256" key="4">
    <source>
        <dbReference type="ARBA" id="ARBA00022692"/>
    </source>
</evidence>
<dbReference type="InterPro" id="IPR001751">
    <property type="entry name" value="S100/CaBP7/8-like_CS"/>
</dbReference>
<reference evidence="12" key="1">
    <citation type="submission" date="2021-02" db="EMBL/GenBank/DDBJ databases">
        <authorList>
            <person name="Nowell W R."/>
        </authorList>
    </citation>
    <scope>NUCLEOTIDE SEQUENCE</scope>
</reference>
<evidence type="ECO:0000256" key="9">
    <source>
        <dbReference type="ARBA" id="ARBA00023136"/>
    </source>
</evidence>
<dbReference type="UniPathway" id="UPA00196"/>
<feature type="transmembrane region" description="Helical" evidence="10">
    <location>
        <begin position="7"/>
        <end position="25"/>
    </location>
</feature>
<feature type="domain" description="EF-hand" evidence="11">
    <location>
        <begin position="139"/>
        <end position="174"/>
    </location>
</feature>
<keyword evidence="9 10" id="KW-0472">Membrane</keyword>
<dbReference type="Pfam" id="PF06699">
    <property type="entry name" value="PIG-F"/>
    <property type="match status" value="1"/>
</dbReference>
<keyword evidence="8 10" id="KW-1133">Transmembrane helix</keyword>
<comment type="caution">
    <text evidence="12">The sequence shown here is derived from an EMBL/GenBank/DDBJ whole genome shotgun (WGS) entry which is preliminary data.</text>
</comment>
<keyword evidence="7" id="KW-0106">Calcium</keyword>